<dbReference type="InterPro" id="IPR015211">
    <property type="entry name" value="Peptidase_M1_C"/>
</dbReference>
<feature type="signal peptide" evidence="8">
    <location>
        <begin position="1"/>
        <end position="29"/>
    </location>
</feature>
<dbReference type="GO" id="GO:0070006">
    <property type="term" value="F:metalloaminopeptidase activity"/>
    <property type="evidence" value="ECO:0007669"/>
    <property type="project" value="InterPro"/>
</dbReference>
<keyword evidence="5" id="KW-0378">Hydrolase</keyword>
<dbReference type="InterPro" id="IPR016024">
    <property type="entry name" value="ARM-type_fold"/>
</dbReference>
<dbReference type="Proteomes" id="UP000472240">
    <property type="component" value="Chromosome 12"/>
</dbReference>
<keyword evidence="8" id="KW-0732">Signal</keyword>
<dbReference type="PANTHER" id="PTHR46627:SF1">
    <property type="entry name" value="AMINOPEPTIDASE O"/>
    <property type="match status" value="1"/>
</dbReference>
<evidence type="ECO:0000256" key="7">
    <source>
        <dbReference type="ARBA" id="ARBA00023049"/>
    </source>
</evidence>
<reference evidence="10 11" key="2">
    <citation type="journal article" date="2018" name="Annu Rev Anim Biosci">
        <title>Bat Biology, Genomes, and the Bat1K Project: To Generate Chromosome-Level Genomes for All Living Bat Species.</title>
        <authorList>
            <person name="Teeling E.C."/>
            <person name="Vernes S.C."/>
            <person name="Davalos L.M."/>
            <person name="Ray D.A."/>
            <person name="Gilbert M.T.P."/>
            <person name="Myers E."/>
        </authorList>
    </citation>
    <scope>NUCLEOTIDE SEQUENCE</scope>
</reference>
<reference evidence="10 11" key="1">
    <citation type="journal article" date="2015" name="Annu Rev Anim Biosci">
        <title>The Genome 10K Project: a way forward.</title>
        <authorList>
            <person name="Koepfli K.P."/>
            <person name="Paten B."/>
            <person name="O'Brien S.J."/>
            <person name="Koepfli K.P."/>
            <person name="Paten B."/>
            <person name="Antunes A."/>
            <person name="Belov K."/>
            <person name="Bustamante C."/>
            <person name="Castoe T.A."/>
            <person name="Clawson H."/>
            <person name="Crawford A.J."/>
            <person name="Diekhans M."/>
            <person name="Distel D."/>
            <person name="Durbin R."/>
            <person name="Earl D."/>
            <person name="Fujita M.K."/>
            <person name="Gamble T."/>
            <person name="Georges A."/>
            <person name="Gemmell N."/>
            <person name="Gilbert M.T."/>
            <person name="Graves J.M."/>
            <person name="Green R.E."/>
            <person name="Hickey G."/>
            <person name="Jarvis E.D."/>
            <person name="Johnson W."/>
            <person name="Komissarov A."/>
            <person name="Korf I."/>
            <person name="Kuhn R."/>
            <person name="Larkin D.M."/>
            <person name="Lewin H."/>
            <person name="Lopez J.V."/>
            <person name="Ma J."/>
            <person name="Marques-Bonet T."/>
            <person name="Miller W."/>
            <person name="Murphy R."/>
            <person name="Pevzner P."/>
            <person name="Shapiro B."/>
            <person name="Steiner C."/>
            <person name="Tamazian G."/>
            <person name="Venkatesh B."/>
            <person name="Wang J."/>
            <person name="Wayne R."/>
            <person name="Wiley E."/>
            <person name="Yang H."/>
            <person name="Zhang G."/>
            <person name="Haussler D."/>
            <person name="Ryder O."/>
            <person name="O'Brien S.J."/>
        </authorList>
    </citation>
    <scope>NUCLEOTIDE SEQUENCE</scope>
</reference>
<comment type="similarity">
    <text evidence="2">Belongs to the peptidase M1 family.</text>
</comment>
<evidence type="ECO:0000313" key="10">
    <source>
        <dbReference type="Ensembl" id="ENSRFEP00010024861.1"/>
    </source>
</evidence>
<accession>A0A671FGX5</accession>
<keyword evidence="6" id="KW-0862">Zinc</keyword>
<evidence type="ECO:0000256" key="8">
    <source>
        <dbReference type="SAM" id="SignalP"/>
    </source>
</evidence>
<dbReference type="Gene3D" id="1.25.40.320">
    <property type="entry name" value="Peptidase M1, leukotriene A4 hydrolase/aminopeptidase C-terminal domain"/>
    <property type="match status" value="1"/>
</dbReference>
<keyword evidence="11" id="KW-1185">Reference proteome</keyword>
<feature type="chain" id="PRO_5025440073" evidence="8">
    <location>
        <begin position="30"/>
        <end position="152"/>
    </location>
</feature>
<dbReference type="GeneTree" id="ENSGT00940000155211"/>
<proteinExistence type="inferred from homology"/>
<dbReference type="InterPro" id="IPR038502">
    <property type="entry name" value="M1_LTA-4_hydro/amino_C_sf"/>
</dbReference>
<evidence type="ECO:0000256" key="6">
    <source>
        <dbReference type="ARBA" id="ARBA00022833"/>
    </source>
</evidence>
<keyword evidence="7" id="KW-0482">Metalloprotease</keyword>
<evidence type="ECO:0000256" key="3">
    <source>
        <dbReference type="ARBA" id="ARBA00022670"/>
    </source>
</evidence>
<dbReference type="PANTHER" id="PTHR46627">
    <property type="entry name" value="AMINOPEPTIDASE O"/>
    <property type="match status" value="1"/>
</dbReference>
<dbReference type="SUPFAM" id="SSF48371">
    <property type="entry name" value="ARM repeat"/>
    <property type="match status" value="1"/>
</dbReference>
<keyword evidence="3" id="KW-0645">Protease</keyword>
<evidence type="ECO:0000259" key="9">
    <source>
        <dbReference type="SMART" id="SM01263"/>
    </source>
</evidence>
<dbReference type="GO" id="GO:0006508">
    <property type="term" value="P:proteolysis"/>
    <property type="evidence" value="ECO:0007669"/>
    <property type="project" value="UniProtKB-KW"/>
</dbReference>
<protein>
    <submittedName>
        <fullName evidence="10">Aminopeptidase O (putative)</fullName>
    </submittedName>
</protein>
<reference evidence="11" key="3">
    <citation type="submission" date="2018-12" db="EMBL/GenBank/DDBJ databases">
        <title>G10K-VGP greater horseshoe bat female genome, primary haplotype.</title>
        <authorList>
            <person name="Teeling E."/>
            <person name="Myers G."/>
            <person name="Vernes S."/>
            <person name="Pippel M."/>
            <person name="Winkler S."/>
            <person name="Fedrigo O."/>
            <person name="Rhie A."/>
            <person name="Koren S."/>
            <person name="Phillippy A."/>
            <person name="Lewin H."/>
            <person name="Damas J."/>
            <person name="Howe K."/>
            <person name="Mountcastle J."/>
            <person name="Jarvis E.D."/>
        </authorList>
    </citation>
    <scope>NUCLEOTIDE SEQUENCE [LARGE SCALE GENOMIC DNA]</scope>
</reference>
<feature type="domain" description="Peptidase M1 leukotriene A4 hydrolase/aminopeptidase C-terminal" evidence="9">
    <location>
        <begin position="10"/>
        <end position="151"/>
    </location>
</feature>
<reference evidence="10" key="4">
    <citation type="submission" date="2025-08" db="UniProtKB">
        <authorList>
            <consortium name="Ensembl"/>
        </authorList>
    </citation>
    <scope>IDENTIFICATION</scope>
</reference>
<evidence type="ECO:0000256" key="2">
    <source>
        <dbReference type="ARBA" id="ARBA00010136"/>
    </source>
</evidence>
<dbReference type="Pfam" id="PF09127">
    <property type="entry name" value="Leuk-A4-hydro_C"/>
    <property type="match status" value="1"/>
</dbReference>
<keyword evidence="4" id="KW-0479">Metal-binding</keyword>
<dbReference type="SMART" id="SM01263">
    <property type="entry name" value="Leuk-A4-hydro_C"/>
    <property type="match status" value="1"/>
</dbReference>
<evidence type="ECO:0000256" key="4">
    <source>
        <dbReference type="ARBA" id="ARBA00022723"/>
    </source>
</evidence>
<dbReference type="InterPro" id="IPR033577">
    <property type="entry name" value="AOPep"/>
</dbReference>
<dbReference type="GO" id="GO:0008270">
    <property type="term" value="F:zinc ion binding"/>
    <property type="evidence" value="ECO:0007669"/>
    <property type="project" value="InterPro"/>
</dbReference>
<sequence>VLWGSDPLCSLAAVLWVAWVPQAWPHVHCSAICHSLKGLLPDQLVLLLEHLLEQKTLNPRTLQRLERTYHLPQQDAEVRHRWCELIVKHKYTKAYKNVERFLQEDQAMGIYLYGELMLSEDSRQQRLARRCFELTKGQMDACSAQVVAEMLF</sequence>
<evidence type="ECO:0000256" key="5">
    <source>
        <dbReference type="ARBA" id="ARBA00022801"/>
    </source>
</evidence>
<name>A0A671FGX5_RHIFE</name>
<dbReference type="FunFam" id="1.25.40.320:FF:000003">
    <property type="entry name" value="Aminopeptidase O isoform 1"/>
    <property type="match status" value="1"/>
</dbReference>
<evidence type="ECO:0000256" key="1">
    <source>
        <dbReference type="ARBA" id="ARBA00001947"/>
    </source>
</evidence>
<gene>
    <name evidence="10" type="primary">AOPEP</name>
</gene>
<comment type="cofactor">
    <cofactor evidence="1">
        <name>Zn(2+)</name>
        <dbReference type="ChEBI" id="CHEBI:29105"/>
    </cofactor>
</comment>
<dbReference type="AlphaFoldDB" id="A0A671FGX5"/>
<organism evidence="10 11">
    <name type="scientific">Rhinolophus ferrumequinum</name>
    <name type="common">Greater horseshoe bat</name>
    <dbReference type="NCBI Taxonomy" id="59479"/>
    <lineage>
        <taxon>Eukaryota</taxon>
        <taxon>Metazoa</taxon>
        <taxon>Chordata</taxon>
        <taxon>Craniata</taxon>
        <taxon>Vertebrata</taxon>
        <taxon>Euteleostomi</taxon>
        <taxon>Mammalia</taxon>
        <taxon>Eutheria</taxon>
        <taxon>Laurasiatheria</taxon>
        <taxon>Chiroptera</taxon>
        <taxon>Yinpterochiroptera</taxon>
        <taxon>Rhinolophoidea</taxon>
        <taxon>Rhinolophidae</taxon>
        <taxon>Rhinolophinae</taxon>
        <taxon>Rhinolophus</taxon>
    </lineage>
</organism>
<dbReference type="GO" id="GO:0005730">
    <property type="term" value="C:nucleolus"/>
    <property type="evidence" value="ECO:0007669"/>
    <property type="project" value="InterPro"/>
</dbReference>
<evidence type="ECO:0000313" key="11">
    <source>
        <dbReference type="Proteomes" id="UP000472240"/>
    </source>
</evidence>
<reference evidence="10" key="5">
    <citation type="submission" date="2025-09" db="UniProtKB">
        <authorList>
            <consortium name="Ensembl"/>
        </authorList>
    </citation>
    <scope>IDENTIFICATION</scope>
</reference>
<dbReference type="Ensembl" id="ENSRFET00010027020.1">
    <property type="protein sequence ID" value="ENSRFEP00010024861.1"/>
    <property type="gene ID" value="ENSRFEG00010016463.1"/>
</dbReference>